<feature type="domain" description="PLD phosphodiesterase" evidence="7">
    <location>
        <begin position="208"/>
        <end position="235"/>
    </location>
</feature>
<dbReference type="OrthoDB" id="14911at2759"/>
<dbReference type="STRING" id="321146.A0A139HSD2"/>
<evidence type="ECO:0000313" key="8">
    <source>
        <dbReference type="EMBL" id="KXT05319.1"/>
    </source>
</evidence>
<evidence type="ECO:0000256" key="1">
    <source>
        <dbReference type="ARBA" id="ARBA00022737"/>
    </source>
</evidence>
<dbReference type="PANTHER" id="PTHR18896:SF186">
    <property type="entry name" value="PHOSPHOLIPASE D"/>
    <property type="match status" value="1"/>
</dbReference>
<dbReference type="EC" id="3.1.4.4" evidence="5"/>
<dbReference type="PANTHER" id="PTHR18896">
    <property type="entry name" value="PHOSPHOLIPASE D"/>
    <property type="match status" value="1"/>
</dbReference>
<dbReference type="EMBL" id="LFZN01000013">
    <property type="protein sequence ID" value="KXT05319.1"/>
    <property type="molecule type" value="Genomic_DNA"/>
</dbReference>
<dbReference type="Pfam" id="PF13091">
    <property type="entry name" value="PLDc_2"/>
    <property type="match status" value="1"/>
</dbReference>
<dbReference type="Proteomes" id="UP000070133">
    <property type="component" value="Unassembled WGS sequence"/>
</dbReference>
<dbReference type="InterPro" id="IPR025202">
    <property type="entry name" value="PLD-like_dom"/>
</dbReference>
<dbReference type="PROSITE" id="PS50035">
    <property type="entry name" value="PLD"/>
    <property type="match status" value="2"/>
</dbReference>
<accession>A0A139HSD2</accession>
<evidence type="ECO:0000313" key="9">
    <source>
        <dbReference type="Proteomes" id="UP000070133"/>
    </source>
</evidence>
<proteinExistence type="inferred from homology"/>
<protein>
    <recommendedName>
        <fullName evidence="5">Phospholipase</fullName>
        <ecNumber evidence="5">3.1.4.4</ecNumber>
    </recommendedName>
</protein>
<keyword evidence="9" id="KW-1185">Reference proteome</keyword>
<reference evidence="8 9" key="1">
    <citation type="submission" date="2015-07" db="EMBL/GenBank/DDBJ databases">
        <title>Comparative genomics of the Sigatoka disease complex on banana suggests a link between parallel evolutionary changes in Pseudocercospora fijiensis and Pseudocercospora eumusae and increased virulence on the banana host.</title>
        <authorList>
            <person name="Chang T.-C."/>
            <person name="Salvucci A."/>
            <person name="Crous P.W."/>
            <person name="Stergiopoulos I."/>
        </authorList>
    </citation>
    <scope>NUCLEOTIDE SEQUENCE [LARGE SCALE GENOMIC DNA]</scope>
    <source>
        <strain evidence="8 9">CBS 114824</strain>
    </source>
</reference>
<keyword evidence="4" id="KW-0443">Lipid metabolism</keyword>
<evidence type="ECO:0000259" key="7">
    <source>
        <dbReference type="PROSITE" id="PS50035"/>
    </source>
</evidence>
<dbReference type="GO" id="GO:0035556">
    <property type="term" value="P:intracellular signal transduction"/>
    <property type="evidence" value="ECO:0007669"/>
    <property type="project" value="InterPro"/>
</dbReference>
<evidence type="ECO:0000256" key="6">
    <source>
        <dbReference type="SAM" id="MobiDB-lite"/>
    </source>
</evidence>
<dbReference type="CDD" id="cd09141">
    <property type="entry name" value="PLDc_vPLD1_2_yPLD_like_2"/>
    <property type="match status" value="1"/>
</dbReference>
<evidence type="ECO:0000256" key="4">
    <source>
        <dbReference type="ARBA" id="ARBA00023098"/>
    </source>
</evidence>
<comment type="caution">
    <text evidence="8">The sequence shown here is derived from an EMBL/GenBank/DDBJ whole genome shotgun (WGS) entry which is preliminary data.</text>
</comment>
<dbReference type="GO" id="GO:0004630">
    <property type="term" value="F:phospholipase D activity"/>
    <property type="evidence" value="ECO:0007669"/>
    <property type="project" value="UniProtKB-UniRule"/>
</dbReference>
<feature type="region of interest" description="Disordered" evidence="6">
    <location>
        <begin position="21"/>
        <end position="41"/>
    </location>
</feature>
<organism evidence="8 9">
    <name type="scientific">Pseudocercospora eumusae</name>
    <dbReference type="NCBI Taxonomy" id="321146"/>
    <lineage>
        <taxon>Eukaryota</taxon>
        <taxon>Fungi</taxon>
        <taxon>Dikarya</taxon>
        <taxon>Ascomycota</taxon>
        <taxon>Pezizomycotina</taxon>
        <taxon>Dothideomycetes</taxon>
        <taxon>Dothideomycetidae</taxon>
        <taxon>Mycosphaerellales</taxon>
        <taxon>Mycosphaerellaceae</taxon>
        <taxon>Pseudocercospora</taxon>
    </lineage>
</organism>
<dbReference type="CDD" id="cd09138">
    <property type="entry name" value="PLDc_vPLD1_2_yPLD_like_1"/>
    <property type="match status" value="1"/>
</dbReference>
<gene>
    <name evidence="8" type="ORF">AC578_11108</name>
</gene>
<dbReference type="SMART" id="SM00155">
    <property type="entry name" value="PLDc"/>
    <property type="match status" value="2"/>
</dbReference>
<keyword evidence="2 5" id="KW-0378">Hydrolase</keyword>
<dbReference type="PIRSF" id="PIRSF009376">
    <property type="entry name" value="Phospholipase_D_euk"/>
    <property type="match status" value="1"/>
</dbReference>
<dbReference type="GO" id="GO:0009395">
    <property type="term" value="P:phospholipid catabolic process"/>
    <property type="evidence" value="ECO:0007669"/>
    <property type="project" value="TreeGrafter"/>
</dbReference>
<evidence type="ECO:0000256" key="3">
    <source>
        <dbReference type="ARBA" id="ARBA00022963"/>
    </source>
</evidence>
<comment type="catalytic activity">
    <reaction evidence="5">
        <text>a 1,2-diacyl-sn-glycero-3-phosphocholine + H2O = a 1,2-diacyl-sn-glycero-3-phosphate + choline + H(+)</text>
        <dbReference type="Rhea" id="RHEA:14445"/>
        <dbReference type="ChEBI" id="CHEBI:15354"/>
        <dbReference type="ChEBI" id="CHEBI:15377"/>
        <dbReference type="ChEBI" id="CHEBI:15378"/>
        <dbReference type="ChEBI" id="CHEBI:57643"/>
        <dbReference type="ChEBI" id="CHEBI:58608"/>
        <dbReference type="EC" id="3.1.4.4"/>
    </reaction>
</comment>
<dbReference type="GO" id="GO:0006654">
    <property type="term" value="P:phosphatidic acid biosynthetic process"/>
    <property type="evidence" value="ECO:0007669"/>
    <property type="project" value="InterPro"/>
</dbReference>
<dbReference type="FunFam" id="3.30.870.10:FF:000032">
    <property type="entry name" value="Phospholipase"/>
    <property type="match status" value="1"/>
</dbReference>
<comment type="similarity">
    <text evidence="5">Belongs to the phospholipase D family.</text>
</comment>
<dbReference type="InterPro" id="IPR016555">
    <property type="entry name" value="PLipase_D_euk"/>
</dbReference>
<evidence type="ECO:0000256" key="5">
    <source>
        <dbReference type="PIRNR" id="PIRNR009376"/>
    </source>
</evidence>
<dbReference type="SUPFAM" id="SSF56024">
    <property type="entry name" value="Phospholipase D/nuclease"/>
    <property type="match status" value="2"/>
</dbReference>
<sequence length="891" mass="101496">MSFIFDKIKESVKDVETRIKTAADKPTHSHTHETEECSDGDSHHLHRFQSFAPQREGNEVKWYVDGCSYMWAVSLALEHAQHSIWILDWWLSPELYLRRPPAKNEQYRLDKLLFAAAKRGVQVNIIVYKEVTQALTLSSSHTKHWLEDNDSTGNIKVFRHPDHLPDKQTLASSFISSIKQSGLSASKLAQLPGDALKGIYGMSEDSILYWAHHEKLCLIDGHVAFMGGLDLCYGRWDTNQHSIADAHPTDLNRIVFPGQDYNNARIMDFSDVQHWENNKLDRKYNSRMGWSDVALCAKGPVVEDLKAHFVQRWNFIYFEKYDVRKEARYQPLVYHAARAGIIGHPYEENADGEPRGEGQYHGFRQRMREQYEVGRARLEEGRDRLIYGTGDYPSGPLGGTQCQIARSCAKWSHGVALEHSIANAYIDTIKNSQHFVYMENQFFITATGDKQKPVKNLVGAAIVERCLRAARNDEDWHMIINIPSVPAFAGDLKDDAALGTRAIMEFQYFSICRGGHSIMEEVARAGVDPMQYIRFYNLRSYDRINTGAAMSRVEQQAGVSYDQARMGYDQQYAHAIDSEQYNQEYSNPQDNSNAFDRYQQAAQQMHGGSSDQLSNGRWDSVAECYMLNGPDIRSVPWDGDPEAEMDAYVSEELYIHSKLLIADDRIVICGSANMNDRSQLGDHDSEIAMIIEDPQQIDSYMAGRPWKASVFAASLRRQIFRKHLGLLAPQDIERPDANYFPVGQANVYDWGSREDLAVADPMSESFMNLWKHTAATNTNVFRKVFHPVPDDTVKNWKEYDDFYERYFKAEEKAKGGKGNTAATPDQKPDFWKWGHVVKEEFSPGAQGVSEMKDLLSTVKGNLVEMPLLFLKDEDIAKEGLGLNALTEEVYT</sequence>
<name>A0A139HSD2_9PEZI</name>
<evidence type="ECO:0000256" key="2">
    <source>
        <dbReference type="ARBA" id="ARBA00022801"/>
    </source>
</evidence>
<keyword evidence="1" id="KW-0677">Repeat</keyword>
<dbReference type="InterPro" id="IPR001736">
    <property type="entry name" value="PLipase_D/transphosphatidylase"/>
</dbReference>
<dbReference type="AlphaFoldDB" id="A0A139HSD2"/>
<keyword evidence="3 5" id="KW-0442">Lipid degradation</keyword>
<dbReference type="Gene3D" id="3.30.870.10">
    <property type="entry name" value="Endonuclease Chain A"/>
    <property type="match status" value="3"/>
</dbReference>
<dbReference type="InterPro" id="IPR015679">
    <property type="entry name" value="PLipase_D_fam"/>
</dbReference>
<feature type="domain" description="PLD phosphodiesterase" evidence="7">
    <location>
        <begin position="651"/>
        <end position="678"/>
    </location>
</feature>